<dbReference type="PANTHER" id="PTHR36922">
    <property type="entry name" value="BLL2446 PROTEIN"/>
    <property type="match status" value="1"/>
</dbReference>
<sequence length="177" mass="18696">MSVSIQQVAVTSIARGLKTLSALLDKAKAHAEASGASPDAYVAARLFEDMLPLSGQIQRASDTAKGAIARLAAVDAPSYADDETTFAQLQARIAKTLAYVESVPASAFEGAETREVTVPAGPSITLGFTGLDYLLEFVIPNFQFHVVTAYDILRNQGVPLGKRDFLGIGPERVKTAA</sequence>
<gene>
    <name evidence="1" type="ORF">MZV50_05940</name>
</gene>
<keyword evidence="2" id="KW-1185">Reference proteome</keyword>
<dbReference type="EMBL" id="CP096040">
    <property type="protein sequence ID" value="USQ97093.1"/>
    <property type="molecule type" value="Genomic_DNA"/>
</dbReference>
<dbReference type="SUPFAM" id="SSF109854">
    <property type="entry name" value="DinB/YfiT-like putative metalloenzymes"/>
    <property type="match status" value="1"/>
</dbReference>
<accession>A0ABY4ZX01</accession>
<proteinExistence type="predicted"/>
<dbReference type="InterPro" id="IPR034660">
    <property type="entry name" value="DinB/YfiT-like"/>
</dbReference>
<name>A0ABY4ZX01_9CAUL</name>
<organism evidence="1 2">
    <name type="scientific">Caulobacter segnis</name>
    <dbReference type="NCBI Taxonomy" id="88688"/>
    <lineage>
        <taxon>Bacteria</taxon>
        <taxon>Pseudomonadati</taxon>
        <taxon>Pseudomonadota</taxon>
        <taxon>Alphaproteobacteria</taxon>
        <taxon>Caulobacterales</taxon>
        <taxon>Caulobacteraceae</taxon>
        <taxon>Caulobacter</taxon>
    </lineage>
</organism>
<dbReference type="InterPro" id="IPR018531">
    <property type="entry name" value="DUF1993"/>
</dbReference>
<evidence type="ECO:0000313" key="2">
    <source>
        <dbReference type="Proteomes" id="UP001057520"/>
    </source>
</evidence>
<evidence type="ECO:0000313" key="1">
    <source>
        <dbReference type="EMBL" id="USQ97093.1"/>
    </source>
</evidence>
<reference evidence="1 2" key="1">
    <citation type="submission" date="2022-04" db="EMBL/GenBank/DDBJ databases">
        <title>Genome sequence of soybean root-associated Caulobacter segnis RL271.</title>
        <authorList>
            <person name="Longley R."/>
            <person name="Bonito G."/>
            <person name="Trigodet F."/>
            <person name="Crosson S."/>
            <person name="Fiebig A."/>
        </authorList>
    </citation>
    <scope>NUCLEOTIDE SEQUENCE [LARGE SCALE GENOMIC DNA]</scope>
    <source>
        <strain evidence="1 2">RL271</strain>
    </source>
</reference>
<dbReference type="Gene3D" id="1.20.120.450">
    <property type="entry name" value="dinb family like domain"/>
    <property type="match status" value="1"/>
</dbReference>
<protein>
    <submittedName>
        <fullName evidence="1">DUF1993 domain-containing protein</fullName>
    </submittedName>
</protein>
<dbReference type="Pfam" id="PF09351">
    <property type="entry name" value="DUF1993"/>
    <property type="match status" value="1"/>
</dbReference>
<dbReference type="Proteomes" id="UP001057520">
    <property type="component" value="Chromosome"/>
</dbReference>
<dbReference type="PANTHER" id="PTHR36922:SF1">
    <property type="entry name" value="DUF1993 DOMAIN-CONTAINING PROTEIN"/>
    <property type="match status" value="1"/>
</dbReference>